<reference evidence="10" key="1">
    <citation type="journal article" date="2019" name="Nat. Commun.">
        <title>Expansion of phycobilisome linker gene families in mesophilic red algae.</title>
        <authorList>
            <person name="Lee J."/>
            <person name="Kim D."/>
            <person name="Bhattacharya D."/>
            <person name="Yoon H.S."/>
        </authorList>
    </citation>
    <scope>NUCLEOTIDE SEQUENCE [LARGE SCALE GENOMIC DNA]</scope>
    <source>
        <strain evidence="10">CCMP 1328</strain>
    </source>
</reference>
<evidence type="ECO:0000256" key="3">
    <source>
        <dbReference type="ARBA" id="ARBA00022741"/>
    </source>
</evidence>
<keyword evidence="2" id="KW-0808">Transferase</keyword>
<feature type="binding site" evidence="6">
    <location>
        <position position="765"/>
    </location>
    <ligand>
        <name>ATP</name>
        <dbReference type="ChEBI" id="CHEBI:30616"/>
    </ligand>
</feature>
<dbReference type="SMART" id="SM00220">
    <property type="entry name" value="S_TKc"/>
    <property type="match status" value="1"/>
</dbReference>
<dbReference type="Gene3D" id="1.10.510.10">
    <property type="entry name" value="Transferase(Phosphotransferase) domain 1"/>
    <property type="match status" value="1"/>
</dbReference>
<proteinExistence type="predicted"/>
<dbReference type="Gene3D" id="1.25.10.10">
    <property type="entry name" value="Leucine-rich Repeat Variant"/>
    <property type="match status" value="1"/>
</dbReference>
<sequence>MGLFGGARRKKQAAASAPAPVGQKSAFPHVTSRNNVVAASAAQENQAPSNSGGKTPRSGKSAVPAAATKAPSKRMGFAMKPQQAAAAANVPRAATRKSVLIDRKIALPAAKLQDKGQPTGNPRQPQPQPQQRPLAQAQLESSRSEPQIPALGSPRFLAEEATLPQCLAVLKRQMVGPEASERDKCICTAMITKLLAIAMTKSSGLANRIAALEVLLEMSKYEHAMPLFLDAKAIQATMAVLDECVGVVSTQVASVVVSIHRNLVTSSKNMAAHCGREGTIQGLMNVLQWCLEKDPALVALSSTMEQQHCKAAVLESVVIIAELASHGWKFQDALNKRTDGAIFSLLVRLLQHPVYGKDEEYLLHAVSALADFSSNLNWHHALMKAGFLSEILRILPGSIKTAVASESARILGNIAISETGRHILGKCGGAAALCKRAIRLIDQTMDEWQLQQSPSLDLVLAMRNMSDDARLCVSLLKHQGVVFLIHACISIRDAGDTRKNEAFATLLRICSSGDSDEQHRITAKVVAKMDELAHNCRDRNVDQSLLANLDDLKSLLVSELEDEAAARHEEPAEILSVARLIQRAPLKSKSAFKPSGKMLAIGRESAALDDKSGLDDWGDSATYQEKGAKRLGERPKLANGNGAHHHFNASPHGKKPLNQGEMYEIRRGSVSNRNDPGIVQLTDYLRALELKKQIQEKEAAENLKSEGVVSTPGVADGPENMRMSKELGELLEKDVFELGQELGRGGYGTVYLAKNLRSEELVAIKQFHKVGSVLECKCGPADAKAGQSNARKDPKQAEIKHHPLCGVDRKAFQELRIWNGLLHKNVVEYKGCFVGDQNDLNLVVEYVDGRSLAEHLAQFHAFPEPLVAEISTMVLEGLAYLHENGVTHRDLKPANIMVSASGIIKITDFGVSCASYAQTFASGDTMVGTPWYLAPEITKGQTYTSAVDIFSLGCTVLEIATGRRPYHDLPGMQVLFKMVEDEHPPVPDYLSSEIRDFLKKCWAADPQLRWTAKQLLRHPFLTKYRK</sequence>
<comment type="caution">
    <text evidence="9">The sequence shown here is derived from an EMBL/GenBank/DDBJ whole genome shotgun (WGS) entry which is preliminary data.</text>
</comment>
<dbReference type="SUPFAM" id="SSF48371">
    <property type="entry name" value="ARM repeat"/>
    <property type="match status" value="1"/>
</dbReference>
<keyword evidence="5 6" id="KW-0067">ATP-binding</keyword>
<dbReference type="InterPro" id="IPR017441">
    <property type="entry name" value="Protein_kinase_ATP_BS"/>
</dbReference>
<feature type="compositionally biased region" description="Polar residues" evidence="7">
    <location>
        <begin position="31"/>
        <end position="53"/>
    </location>
</feature>
<dbReference type="PANTHER" id="PTHR11584:SF369">
    <property type="entry name" value="MITOGEN-ACTIVATED PROTEIN KINASE KINASE KINASE 19-RELATED"/>
    <property type="match status" value="1"/>
</dbReference>
<dbReference type="PROSITE" id="PS00107">
    <property type="entry name" value="PROTEIN_KINASE_ATP"/>
    <property type="match status" value="1"/>
</dbReference>
<dbReference type="InterPro" id="IPR016024">
    <property type="entry name" value="ARM-type_fold"/>
</dbReference>
<dbReference type="GO" id="GO:0005524">
    <property type="term" value="F:ATP binding"/>
    <property type="evidence" value="ECO:0007669"/>
    <property type="project" value="UniProtKB-UniRule"/>
</dbReference>
<evidence type="ECO:0000256" key="1">
    <source>
        <dbReference type="ARBA" id="ARBA00022527"/>
    </source>
</evidence>
<keyword evidence="1" id="KW-0723">Serine/threonine-protein kinase</keyword>
<dbReference type="AlphaFoldDB" id="A0A5J4Z382"/>
<dbReference type="Proteomes" id="UP000324585">
    <property type="component" value="Unassembled WGS sequence"/>
</dbReference>
<dbReference type="InterPro" id="IPR011989">
    <property type="entry name" value="ARM-like"/>
</dbReference>
<dbReference type="CDD" id="cd06606">
    <property type="entry name" value="STKc_MAPKKK"/>
    <property type="match status" value="1"/>
</dbReference>
<dbReference type="InterPro" id="IPR011009">
    <property type="entry name" value="Kinase-like_dom_sf"/>
</dbReference>
<keyword evidence="4" id="KW-0418">Kinase</keyword>
<dbReference type="GO" id="GO:0004674">
    <property type="term" value="F:protein serine/threonine kinase activity"/>
    <property type="evidence" value="ECO:0007669"/>
    <property type="project" value="UniProtKB-KW"/>
</dbReference>
<feature type="region of interest" description="Disordered" evidence="7">
    <location>
        <begin position="109"/>
        <end position="150"/>
    </location>
</feature>
<dbReference type="PROSITE" id="PS50011">
    <property type="entry name" value="PROTEIN_KINASE_DOM"/>
    <property type="match status" value="1"/>
</dbReference>
<keyword evidence="3 6" id="KW-0547">Nucleotide-binding</keyword>
<evidence type="ECO:0000256" key="7">
    <source>
        <dbReference type="SAM" id="MobiDB-lite"/>
    </source>
</evidence>
<protein>
    <submittedName>
        <fullName evidence="9">Cytokinesis protein sepH</fullName>
    </submittedName>
</protein>
<feature type="region of interest" description="Disordered" evidence="7">
    <location>
        <begin position="1"/>
        <end position="83"/>
    </location>
</feature>
<name>A0A5J4Z382_PORPP</name>
<keyword evidence="10" id="KW-1185">Reference proteome</keyword>
<dbReference type="Pfam" id="PF00069">
    <property type="entry name" value="Pkinase"/>
    <property type="match status" value="1"/>
</dbReference>
<gene>
    <name evidence="9" type="ORF">FVE85_5237</name>
</gene>
<accession>A0A5J4Z382</accession>
<evidence type="ECO:0000313" key="10">
    <source>
        <dbReference type="Proteomes" id="UP000324585"/>
    </source>
</evidence>
<evidence type="ECO:0000259" key="8">
    <source>
        <dbReference type="PROSITE" id="PS50011"/>
    </source>
</evidence>
<dbReference type="OrthoDB" id="8693905at2759"/>
<evidence type="ECO:0000256" key="2">
    <source>
        <dbReference type="ARBA" id="ARBA00022679"/>
    </source>
</evidence>
<evidence type="ECO:0000256" key="5">
    <source>
        <dbReference type="ARBA" id="ARBA00022840"/>
    </source>
</evidence>
<evidence type="ECO:0000313" key="9">
    <source>
        <dbReference type="EMBL" id="KAA8497652.1"/>
    </source>
</evidence>
<dbReference type="PROSITE" id="PS00108">
    <property type="entry name" value="PROTEIN_KINASE_ST"/>
    <property type="match status" value="1"/>
</dbReference>
<organism evidence="9 10">
    <name type="scientific">Porphyridium purpureum</name>
    <name type="common">Red alga</name>
    <name type="synonym">Porphyridium cruentum</name>
    <dbReference type="NCBI Taxonomy" id="35688"/>
    <lineage>
        <taxon>Eukaryota</taxon>
        <taxon>Rhodophyta</taxon>
        <taxon>Bangiophyceae</taxon>
        <taxon>Porphyridiales</taxon>
        <taxon>Porphyridiaceae</taxon>
        <taxon>Porphyridium</taxon>
    </lineage>
</organism>
<dbReference type="PANTHER" id="PTHR11584">
    <property type="entry name" value="SERINE/THREONINE PROTEIN KINASE"/>
    <property type="match status" value="1"/>
</dbReference>
<dbReference type="InterPro" id="IPR000719">
    <property type="entry name" value="Prot_kinase_dom"/>
</dbReference>
<evidence type="ECO:0000256" key="4">
    <source>
        <dbReference type="ARBA" id="ARBA00022777"/>
    </source>
</evidence>
<evidence type="ECO:0000256" key="6">
    <source>
        <dbReference type="PROSITE-ProRule" id="PRU10141"/>
    </source>
</evidence>
<feature type="domain" description="Protein kinase" evidence="8">
    <location>
        <begin position="736"/>
        <end position="1021"/>
    </location>
</feature>
<dbReference type="InterPro" id="IPR008271">
    <property type="entry name" value="Ser/Thr_kinase_AS"/>
</dbReference>
<dbReference type="SUPFAM" id="SSF56112">
    <property type="entry name" value="Protein kinase-like (PK-like)"/>
    <property type="match status" value="1"/>
</dbReference>
<dbReference type="EMBL" id="VRMN01000001">
    <property type="protein sequence ID" value="KAA8497652.1"/>
    <property type="molecule type" value="Genomic_DNA"/>
</dbReference>